<dbReference type="Pfam" id="PF08486">
    <property type="entry name" value="SpoIID"/>
    <property type="match status" value="1"/>
</dbReference>
<dbReference type="Proteomes" id="UP000190286">
    <property type="component" value="Unassembled WGS sequence"/>
</dbReference>
<evidence type="ECO:0000313" key="3">
    <source>
        <dbReference type="EMBL" id="SKA86870.1"/>
    </source>
</evidence>
<dbReference type="OrthoDB" id="9794671at2"/>
<dbReference type="GeneID" id="93338104"/>
<keyword evidence="4" id="KW-1185">Reference proteome</keyword>
<dbReference type="RefSeq" id="WP_159447012.1">
    <property type="nucleotide sequence ID" value="NZ_FUYF01000008.1"/>
</dbReference>
<gene>
    <name evidence="3" type="ORF">SAMN02745178_01644</name>
</gene>
<feature type="chain" id="PRO_5039246101" evidence="1">
    <location>
        <begin position="22"/>
        <end position="337"/>
    </location>
</feature>
<dbReference type="EMBL" id="FUYF01000008">
    <property type="protein sequence ID" value="SKA86870.1"/>
    <property type="molecule type" value="Genomic_DNA"/>
</dbReference>
<evidence type="ECO:0000256" key="1">
    <source>
        <dbReference type="SAM" id="SignalP"/>
    </source>
</evidence>
<name>A0A1T4XBC8_9FIRM</name>
<feature type="domain" description="Sporulation stage II protein D amidase enhancer LytB N-terminal" evidence="2">
    <location>
        <begin position="80"/>
        <end position="166"/>
    </location>
</feature>
<protein>
    <submittedName>
        <fullName evidence="3">Stage II sporulation protein D</fullName>
    </submittedName>
</protein>
<reference evidence="3 4" key="1">
    <citation type="submission" date="2017-02" db="EMBL/GenBank/DDBJ databases">
        <authorList>
            <person name="Peterson S.W."/>
        </authorList>
    </citation>
    <scope>NUCLEOTIDE SEQUENCE [LARGE SCALE GENOMIC DNA]</scope>
    <source>
        <strain evidence="3 4">ATCC 27749</strain>
    </source>
</reference>
<dbReference type="GO" id="GO:0030435">
    <property type="term" value="P:sporulation resulting in formation of a cellular spore"/>
    <property type="evidence" value="ECO:0007669"/>
    <property type="project" value="InterPro"/>
</dbReference>
<keyword evidence="1" id="KW-0732">Signal</keyword>
<sequence length="337" mass="35253">MRKTFRRAVMLGLLAFAAPFAALPLAKPAAAMPEASAPVLPDAVDTPAATPQPVLPAAPESRSFDADAPILLNDGGDEITVSVQEFLIGTAASELPPDWPDDAVLAQMAAAHSYALSLGGAAFTCNSAQCAGWTSAEVLRARWGGDFAAYYSRLAALADEVSGAVLCWDGAPAAACYHSSSAGQTEASQNVWLTAVPYLQGVASPWDADAPGFETSVTYSAEQVYTILTGLGLDTDEIPNAPAGWFGEGVLDSAGYVAQMPVCGQVFTGTRLRSAFSLRSAAFTVAYDAGENAFVFTTHGYGHGVGLSQYGAKVMAEDGKTWREILEWYFPGCEVIE</sequence>
<dbReference type="NCBIfam" id="TIGR02669">
    <property type="entry name" value="SpoIID_LytB"/>
    <property type="match status" value="1"/>
</dbReference>
<dbReference type="InterPro" id="IPR013693">
    <property type="entry name" value="SpoIID/LytB_N"/>
</dbReference>
<dbReference type="STRING" id="745368.SAMN02745178_01644"/>
<organism evidence="3 4">
    <name type="scientific">Gemmiger formicilis</name>
    <dbReference type="NCBI Taxonomy" id="745368"/>
    <lineage>
        <taxon>Bacteria</taxon>
        <taxon>Bacillati</taxon>
        <taxon>Bacillota</taxon>
        <taxon>Clostridia</taxon>
        <taxon>Eubacteriales</taxon>
        <taxon>Gemmiger</taxon>
    </lineage>
</organism>
<dbReference type="InterPro" id="IPR013486">
    <property type="entry name" value="SpoIID/LytB"/>
</dbReference>
<dbReference type="AlphaFoldDB" id="A0A1T4XBC8"/>
<evidence type="ECO:0000259" key="2">
    <source>
        <dbReference type="Pfam" id="PF08486"/>
    </source>
</evidence>
<proteinExistence type="predicted"/>
<accession>A0A1T4XBC8</accession>
<feature type="signal peptide" evidence="1">
    <location>
        <begin position="1"/>
        <end position="21"/>
    </location>
</feature>
<evidence type="ECO:0000313" key="4">
    <source>
        <dbReference type="Proteomes" id="UP000190286"/>
    </source>
</evidence>